<feature type="region of interest" description="Disordered" evidence="1">
    <location>
        <begin position="210"/>
        <end position="255"/>
    </location>
</feature>
<evidence type="ECO:0000259" key="2">
    <source>
        <dbReference type="Pfam" id="PF15363"/>
    </source>
</evidence>
<name>A0A8J6FJ56_ELECQ</name>
<feature type="region of interest" description="Disordered" evidence="1">
    <location>
        <begin position="30"/>
        <end position="52"/>
    </location>
</feature>
<keyword evidence="4" id="KW-1185">Reference proteome</keyword>
<feature type="compositionally biased region" description="Polar residues" evidence="1">
    <location>
        <begin position="220"/>
        <end position="234"/>
    </location>
</feature>
<feature type="compositionally biased region" description="Polar residues" evidence="1">
    <location>
        <begin position="838"/>
        <end position="857"/>
    </location>
</feature>
<feature type="region of interest" description="Disordered" evidence="1">
    <location>
        <begin position="627"/>
        <end position="650"/>
    </location>
</feature>
<feature type="domain" description="BTB/POZ" evidence="2">
    <location>
        <begin position="948"/>
        <end position="991"/>
    </location>
</feature>
<feature type="compositionally biased region" description="Low complexity" evidence="1">
    <location>
        <begin position="137"/>
        <end position="146"/>
    </location>
</feature>
<gene>
    <name evidence="3" type="ORF">GDO78_004974</name>
</gene>
<evidence type="ECO:0000256" key="1">
    <source>
        <dbReference type="SAM" id="MobiDB-lite"/>
    </source>
</evidence>
<dbReference type="OrthoDB" id="8951351at2759"/>
<dbReference type="InterPro" id="IPR027907">
    <property type="entry name" value="BTBD8_C"/>
</dbReference>
<feature type="compositionally biased region" description="Basic and acidic residues" evidence="1">
    <location>
        <begin position="735"/>
        <end position="745"/>
    </location>
</feature>
<evidence type="ECO:0000313" key="4">
    <source>
        <dbReference type="Proteomes" id="UP000770717"/>
    </source>
</evidence>
<organism evidence="3 4">
    <name type="scientific">Eleutherodactylus coqui</name>
    <name type="common">Puerto Rican coqui</name>
    <dbReference type="NCBI Taxonomy" id="57060"/>
    <lineage>
        <taxon>Eukaryota</taxon>
        <taxon>Metazoa</taxon>
        <taxon>Chordata</taxon>
        <taxon>Craniata</taxon>
        <taxon>Vertebrata</taxon>
        <taxon>Euteleostomi</taxon>
        <taxon>Amphibia</taxon>
        <taxon>Batrachia</taxon>
        <taxon>Anura</taxon>
        <taxon>Neobatrachia</taxon>
        <taxon>Hyloidea</taxon>
        <taxon>Eleutherodactylidae</taxon>
        <taxon>Eleutherodactylinae</taxon>
        <taxon>Eleutherodactylus</taxon>
        <taxon>Eleutherodactylus</taxon>
    </lineage>
</organism>
<feature type="compositionally biased region" description="Polar residues" evidence="1">
    <location>
        <begin position="634"/>
        <end position="650"/>
    </location>
</feature>
<dbReference type="AlphaFoldDB" id="A0A8J6FJ56"/>
<protein>
    <recommendedName>
        <fullName evidence="2">BTB/POZ domain-containing protein</fullName>
    </recommendedName>
</protein>
<feature type="compositionally biased region" description="Polar residues" evidence="1">
    <location>
        <begin position="749"/>
        <end position="769"/>
    </location>
</feature>
<reference evidence="3" key="1">
    <citation type="thesis" date="2020" institute="ProQuest LLC" country="789 East Eisenhower Parkway, Ann Arbor, MI, USA">
        <title>Comparative Genomics and Chromosome Evolution.</title>
        <authorList>
            <person name="Mudd A.B."/>
        </authorList>
    </citation>
    <scope>NUCLEOTIDE SEQUENCE</scope>
    <source>
        <strain evidence="3">HN-11 Male</strain>
        <tissue evidence="3">Kidney and liver</tissue>
    </source>
</reference>
<dbReference type="Proteomes" id="UP000770717">
    <property type="component" value="Unassembled WGS sequence"/>
</dbReference>
<dbReference type="EMBL" id="WNTK01000002">
    <property type="protein sequence ID" value="KAG9488726.1"/>
    <property type="molecule type" value="Genomic_DNA"/>
</dbReference>
<feature type="region of interest" description="Disordered" evidence="1">
    <location>
        <begin position="714"/>
        <end position="913"/>
    </location>
</feature>
<sequence>MPINEILQSSDEIVKHSEERNIEALYPLQSSVEEGRLSEEPPILSEDTQQSSFEVVKPPLESLVEINKSPQENQLVEPQQVLSEDMKSSEEEAIISLEPLQSLIEEVKLSKEEPLRSVGPLQYSAEADQSLKEQTISEESQQSVEVKSAPEEPSLSKEPLQSSVEADRSLDEEQTSSLLLLKSSLEPLTPLEANILSSFGTLTKMKEGIMSLEETKSEGSRSLVQLPEQSQSLVKENDNEVPQEPTEKEGNASLEKEDEIVLMGQQRPLVEQFHSIIEPERHDAEILGASIVELSEQVEQANITANMDPKGIHEKPPIGSEQYEEQLNMLHEIDHRPPELVTAAQKQLDSATTDVKDISNAIQLGQFVQESVLFPEEPLAYLDDGKTTSTKAADYPNTSTNFSLGQVKRADYDEKVTEPSIHNFTGYPEDLTTSSDKSLDTAMSTKSEDTHVLSSEIVASNTVAPSSPNDQGHFGKLESAMPWTLEYSAFDETSIQPQVNKPSVHDMTPLDSLESIEPINHEVPIQPEEPEDKTKILTPRTEEINHFQINQTEEPRTSESLTAMENQHGIAELEPVTALEKSSLDSNYYVTMDSIEQVRELSMNQAIEEGILEQSKCTETVKQTIPVEGGKPTTEVSFSDEPTSISHPEASSLQYTSSLATNTISVMLVEQDVEVSKTSNLIHPLQNANPLDHPQEAERETWVFVKMDELSDYKEESEEKPLRPASLNQDAEAQDEQKVEEDLVERASVCSTLSDPQLAAKSSSETSTPEELRTYEDSSSGVESHSDDAATSPQTTLTPDPDLGIHMGQEEGTETPAGTPASNNKGEPPSLQIVDIEGQSQSTSPSSIFDPSENNQIVRKKEMMASTESRKHDYEESAKERGAQRGEPFPIATPSDGLYTIYESERGPQERNPRGAELGLVEQIIGRTLLLAASEGGIKGGVRGAELGKWAELLSPLDESRASITSVTSFSPDGDAIPQGDWTVVEVETFH</sequence>
<proteinExistence type="predicted"/>
<accession>A0A8J6FJ56</accession>
<feature type="compositionally biased region" description="Polar residues" evidence="1">
    <location>
        <begin position="68"/>
        <end position="82"/>
    </location>
</feature>
<dbReference type="PANTHER" id="PTHR22427:SF8">
    <property type="entry name" value="PROLINE-RICH PROTEIN 36"/>
    <property type="match status" value="1"/>
</dbReference>
<comment type="caution">
    <text evidence="3">The sequence shown here is derived from an EMBL/GenBank/DDBJ whole genome shotgun (WGS) entry which is preliminary data.</text>
</comment>
<dbReference type="Pfam" id="PF15363">
    <property type="entry name" value="BTBD8_C"/>
    <property type="match status" value="1"/>
</dbReference>
<feature type="compositionally biased region" description="Basic and acidic residues" evidence="1">
    <location>
        <begin position="903"/>
        <end position="913"/>
    </location>
</feature>
<dbReference type="PANTHER" id="PTHR22427">
    <property type="entry name" value="GH15728P"/>
    <property type="match status" value="1"/>
</dbReference>
<feature type="compositionally biased region" description="Polar residues" evidence="1">
    <location>
        <begin position="777"/>
        <end position="798"/>
    </location>
</feature>
<feature type="region of interest" description="Disordered" evidence="1">
    <location>
        <begin position="67"/>
        <end position="95"/>
    </location>
</feature>
<feature type="region of interest" description="Disordered" evidence="1">
    <location>
        <begin position="115"/>
        <end position="175"/>
    </location>
</feature>
<evidence type="ECO:0000313" key="3">
    <source>
        <dbReference type="EMBL" id="KAG9488726.1"/>
    </source>
</evidence>
<feature type="compositionally biased region" description="Basic and acidic residues" evidence="1">
    <location>
        <begin position="859"/>
        <end position="884"/>
    </location>
</feature>